<evidence type="ECO:0000256" key="4">
    <source>
        <dbReference type="ARBA" id="ARBA00022989"/>
    </source>
</evidence>
<dbReference type="SUPFAM" id="SSF103473">
    <property type="entry name" value="MFS general substrate transporter"/>
    <property type="match status" value="1"/>
</dbReference>
<evidence type="ECO:0000256" key="2">
    <source>
        <dbReference type="ARBA" id="ARBA00022448"/>
    </source>
</evidence>
<proteinExistence type="predicted"/>
<organism evidence="7 8">
    <name type="scientific">Xylaria grammica</name>
    <dbReference type="NCBI Taxonomy" id="363999"/>
    <lineage>
        <taxon>Eukaryota</taxon>
        <taxon>Fungi</taxon>
        <taxon>Dikarya</taxon>
        <taxon>Ascomycota</taxon>
        <taxon>Pezizomycotina</taxon>
        <taxon>Sordariomycetes</taxon>
        <taxon>Xylariomycetidae</taxon>
        <taxon>Xylariales</taxon>
        <taxon>Xylariaceae</taxon>
        <taxon>Xylaria</taxon>
    </lineage>
</organism>
<feature type="transmembrane region" description="Helical" evidence="6">
    <location>
        <begin position="310"/>
        <end position="329"/>
    </location>
</feature>
<keyword evidence="8" id="KW-1185">Reference proteome</keyword>
<name>A0A439D306_9PEZI</name>
<feature type="transmembrane region" description="Helical" evidence="6">
    <location>
        <begin position="283"/>
        <end position="303"/>
    </location>
</feature>
<keyword evidence="4 6" id="KW-1133">Transmembrane helix</keyword>
<gene>
    <name evidence="7" type="ORF">EKO27_g6320</name>
</gene>
<dbReference type="InterPro" id="IPR036259">
    <property type="entry name" value="MFS_trans_sf"/>
</dbReference>
<sequence length="441" mass="47622">MGKSSPPLGSAEAIEHAIPNEVDEQSAQDVDAGGLSGLTLYEKKYVLINREIDALGMVLLSSAFGPGLGASGSYTTFQVLTAFVGFGVGGNVPIDTTIMLEFVPQNRRFLLAALSILQPIGVVLCSAIAFGFIPTRPCSPKFSEPNPLPSCFKTGLEPVFFLRAVVFRLKESSEFLIYKDRSAEAIVFVHYIAKNGRPCDLILADFEKLTGEDDSTGASSTRAYGAKQLVVPWTREIFFAVDKYKILFDDFWGFTVAGTYLPQILALKNGSPSKSLQFTYASYIYTYAPGVASVLLGAVMYRIPSIGRKWIMTLSSGLMGASIFLFATVDTVPKNLGLFDLEYFFQSVFNTVLYGRTPRGLPASVRGHACGIASFWGRLFGIIGPLIAQKLLYASSTGNSGEFRGGNVNAVLYLAGGITMGCVITAALLSRNKLKTADETY</sequence>
<dbReference type="Proteomes" id="UP000286045">
    <property type="component" value="Unassembled WGS sequence"/>
</dbReference>
<feature type="transmembrane region" description="Helical" evidence="6">
    <location>
        <begin position="410"/>
        <end position="429"/>
    </location>
</feature>
<evidence type="ECO:0000256" key="1">
    <source>
        <dbReference type="ARBA" id="ARBA00004141"/>
    </source>
</evidence>
<comment type="caution">
    <text evidence="7">The sequence shown here is derived from an EMBL/GenBank/DDBJ whole genome shotgun (WGS) entry which is preliminary data.</text>
</comment>
<keyword evidence="2" id="KW-0813">Transport</keyword>
<dbReference type="GO" id="GO:0016020">
    <property type="term" value="C:membrane"/>
    <property type="evidence" value="ECO:0007669"/>
    <property type="project" value="UniProtKB-SubCell"/>
</dbReference>
<evidence type="ECO:0000313" key="7">
    <source>
        <dbReference type="EMBL" id="RWA08788.1"/>
    </source>
</evidence>
<accession>A0A439D306</accession>
<reference evidence="7 8" key="1">
    <citation type="submission" date="2018-12" db="EMBL/GenBank/DDBJ databases">
        <title>Draft genome sequence of Xylaria grammica IHI A82.</title>
        <authorList>
            <person name="Buettner E."/>
            <person name="Kellner H."/>
        </authorList>
    </citation>
    <scope>NUCLEOTIDE SEQUENCE [LARGE SCALE GENOMIC DNA]</scope>
    <source>
        <strain evidence="7 8">IHI A82</strain>
    </source>
</reference>
<feature type="transmembrane region" description="Helical" evidence="6">
    <location>
        <begin position="109"/>
        <end position="133"/>
    </location>
</feature>
<dbReference type="AlphaFoldDB" id="A0A439D306"/>
<comment type="subcellular location">
    <subcellularLocation>
        <location evidence="1">Membrane</location>
        <topology evidence="1">Multi-pass membrane protein</topology>
    </subcellularLocation>
</comment>
<evidence type="ECO:0000256" key="6">
    <source>
        <dbReference type="SAM" id="Phobius"/>
    </source>
</evidence>
<evidence type="ECO:0000313" key="8">
    <source>
        <dbReference type="Proteomes" id="UP000286045"/>
    </source>
</evidence>
<protein>
    <recommendedName>
        <fullName evidence="9">Major facilitator superfamily (MFS) profile domain-containing protein</fullName>
    </recommendedName>
</protein>
<evidence type="ECO:0000256" key="5">
    <source>
        <dbReference type="ARBA" id="ARBA00023136"/>
    </source>
</evidence>
<evidence type="ECO:0008006" key="9">
    <source>
        <dbReference type="Google" id="ProtNLM"/>
    </source>
</evidence>
<dbReference type="PANTHER" id="PTHR23511:SF3">
    <property type="entry name" value="MAJOR FACILITATOR SUPERFAMILY (MFS) PROFILE DOMAIN-CONTAINING PROTEIN"/>
    <property type="match status" value="1"/>
</dbReference>
<dbReference type="EMBL" id="RYZI01000184">
    <property type="protein sequence ID" value="RWA08788.1"/>
    <property type="molecule type" value="Genomic_DNA"/>
</dbReference>
<dbReference type="PANTHER" id="PTHR23511">
    <property type="entry name" value="SYNAPTIC VESICLE GLYCOPROTEIN 2"/>
    <property type="match status" value="1"/>
</dbReference>
<dbReference type="Gene3D" id="1.20.1250.20">
    <property type="entry name" value="MFS general substrate transporter like domains"/>
    <property type="match status" value="1"/>
</dbReference>
<keyword evidence="5 6" id="KW-0472">Membrane</keyword>
<evidence type="ECO:0000256" key="3">
    <source>
        <dbReference type="ARBA" id="ARBA00022692"/>
    </source>
</evidence>
<keyword evidence="3 6" id="KW-0812">Transmembrane</keyword>